<dbReference type="AlphaFoldDB" id="A0A1U7NG05"/>
<reference evidence="2 3" key="1">
    <citation type="submission" date="2016-11" db="EMBL/GenBank/DDBJ databases">
        <title>Description of two novel members of the family Erysipelotrichaceae: Ileibacterium lipovorans gen. nov., sp. nov. and Dubosiella newyorkensis, gen. nov., sp. nov.</title>
        <authorList>
            <person name="Cox L.M."/>
            <person name="Sohn J."/>
            <person name="Tyrrell K.L."/>
            <person name="Citron D.M."/>
            <person name="Lawson P.A."/>
            <person name="Patel N.B."/>
            <person name="Iizumi T."/>
            <person name="Perez-Perez G.I."/>
            <person name="Goldstein E.J."/>
            <person name="Blaser M.J."/>
        </authorList>
    </citation>
    <scope>NUCLEOTIDE SEQUENCE [LARGE SCALE GENOMIC DNA]</scope>
    <source>
        <strain evidence="2 3">NYU-BL-A3</strain>
    </source>
</reference>
<feature type="compositionally biased region" description="Basic and acidic residues" evidence="1">
    <location>
        <begin position="73"/>
        <end position="83"/>
    </location>
</feature>
<dbReference type="Proteomes" id="UP000186341">
    <property type="component" value="Unassembled WGS sequence"/>
</dbReference>
<organism evidence="2 3">
    <name type="scientific">Ileibacterium valens</name>
    <dbReference type="NCBI Taxonomy" id="1862668"/>
    <lineage>
        <taxon>Bacteria</taxon>
        <taxon>Bacillati</taxon>
        <taxon>Bacillota</taxon>
        <taxon>Erysipelotrichia</taxon>
        <taxon>Erysipelotrichales</taxon>
        <taxon>Erysipelotrichaceae</taxon>
        <taxon>Ileibacterium</taxon>
    </lineage>
</organism>
<dbReference type="EMBL" id="MPJW01000131">
    <property type="protein sequence ID" value="OLU39609.1"/>
    <property type="molecule type" value="Genomic_DNA"/>
</dbReference>
<comment type="caution">
    <text evidence="2">The sequence shown here is derived from an EMBL/GenBank/DDBJ whole genome shotgun (WGS) entry which is preliminary data.</text>
</comment>
<protein>
    <submittedName>
        <fullName evidence="2">Uncharacterized protein</fullName>
    </submittedName>
</protein>
<name>A0A1U7NG05_9FIRM</name>
<evidence type="ECO:0000313" key="3">
    <source>
        <dbReference type="Proteomes" id="UP000186341"/>
    </source>
</evidence>
<gene>
    <name evidence="2" type="ORF">BO222_06320</name>
</gene>
<evidence type="ECO:0000313" key="2">
    <source>
        <dbReference type="EMBL" id="OLU39609.1"/>
    </source>
</evidence>
<sequence length="83" mass="9726">MRQFFFKNHYFPSYASVNKEFTHSNQPDDRALPAKVAKHTQMQADEAWRSFFSLNKKYKEGKLENKPSVPRSSSEKRTKCGPL</sequence>
<accession>A0A1U7NG05</accession>
<feature type="region of interest" description="Disordered" evidence="1">
    <location>
        <begin position="62"/>
        <end position="83"/>
    </location>
</feature>
<keyword evidence="3" id="KW-1185">Reference proteome</keyword>
<evidence type="ECO:0000256" key="1">
    <source>
        <dbReference type="SAM" id="MobiDB-lite"/>
    </source>
</evidence>
<proteinExistence type="predicted"/>